<protein>
    <recommendedName>
        <fullName evidence="1">Beta-ketoacyl synthase-like N-terminal domain-containing protein</fullName>
    </recommendedName>
</protein>
<name>A0A0L7KPM0_OPEBR</name>
<proteinExistence type="predicted"/>
<dbReference type="STRING" id="104452.A0A0L7KPM0"/>
<evidence type="ECO:0000313" key="3">
    <source>
        <dbReference type="Proteomes" id="UP000037510"/>
    </source>
</evidence>
<feature type="non-terminal residue" evidence="2">
    <location>
        <position position="1"/>
    </location>
</feature>
<comment type="caution">
    <text evidence="2">The sequence shown here is derived from an EMBL/GenBank/DDBJ whole genome shotgun (WGS) entry which is preliminary data.</text>
</comment>
<dbReference type="GO" id="GO:0016746">
    <property type="term" value="F:acyltransferase activity"/>
    <property type="evidence" value="ECO:0007669"/>
    <property type="project" value="InterPro"/>
</dbReference>
<dbReference type="InterPro" id="IPR016039">
    <property type="entry name" value="Thiolase-like"/>
</dbReference>
<dbReference type="Gene3D" id="3.40.47.10">
    <property type="match status" value="1"/>
</dbReference>
<sequence length="63" mass="7248">VNPVTAGESRWTFKHPEVTNITGKVSDLDRFDAQFFKVHYRQANSMDPMSRKLLELAISHKTT</sequence>
<dbReference type="InterPro" id="IPR014030">
    <property type="entry name" value="Ketoacyl_synth_N"/>
</dbReference>
<organism evidence="2 3">
    <name type="scientific">Operophtera brumata</name>
    <name type="common">Winter moth</name>
    <name type="synonym">Phalaena brumata</name>
    <dbReference type="NCBI Taxonomy" id="104452"/>
    <lineage>
        <taxon>Eukaryota</taxon>
        <taxon>Metazoa</taxon>
        <taxon>Ecdysozoa</taxon>
        <taxon>Arthropoda</taxon>
        <taxon>Hexapoda</taxon>
        <taxon>Insecta</taxon>
        <taxon>Pterygota</taxon>
        <taxon>Neoptera</taxon>
        <taxon>Endopterygota</taxon>
        <taxon>Lepidoptera</taxon>
        <taxon>Glossata</taxon>
        <taxon>Ditrysia</taxon>
        <taxon>Geometroidea</taxon>
        <taxon>Geometridae</taxon>
        <taxon>Larentiinae</taxon>
        <taxon>Operophtera</taxon>
    </lineage>
</organism>
<accession>A0A0L7KPM0</accession>
<dbReference type="Proteomes" id="UP000037510">
    <property type="component" value="Unassembled WGS sequence"/>
</dbReference>
<reference evidence="2 3" key="1">
    <citation type="journal article" date="2015" name="Genome Biol. Evol.">
        <title>The genome of winter moth (Operophtera brumata) provides a genomic perspective on sexual dimorphism and phenology.</title>
        <authorList>
            <person name="Derks M.F."/>
            <person name="Smit S."/>
            <person name="Salis L."/>
            <person name="Schijlen E."/>
            <person name="Bossers A."/>
            <person name="Mateman C."/>
            <person name="Pijl A.S."/>
            <person name="de Ridder D."/>
            <person name="Groenen M.A."/>
            <person name="Visser M.E."/>
            <person name="Megens H.J."/>
        </authorList>
    </citation>
    <scope>NUCLEOTIDE SEQUENCE [LARGE SCALE GENOMIC DNA]</scope>
    <source>
        <strain evidence="2">WM2013NL</strain>
        <tissue evidence="2">Head and thorax</tissue>
    </source>
</reference>
<evidence type="ECO:0000259" key="1">
    <source>
        <dbReference type="Pfam" id="PF00109"/>
    </source>
</evidence>
<evidence type="ECO:0000313" key="2">
    <source>
        <dbReference type="EMBL" id="KOB65222.1"/>
    </source>
</evidence>
<keyword evidence="3" id="KW-1185">Reference proteome</keyword>
<dbReference type="AlphaFoldDB" id="A0A0L7KPM0"/>
<dbReference type="EMBL" id="JTDY01007409">
    <property type="protein sequence ID" value="KOB65222.1"/>
    <property type="molecule type" value="Genomic_DNA"/>
</dbReference>
<feature type="domain" description="Beta-ketoacyl synthase-like N-terminal" evidence="1">
    <location>
        <begin position="17"/>
        <end position="57"/>
    </location>
</feature>
<gene>
    <name evidence="2" type="ORF">OBRU01_23032</name>
</gene>
<dbReference type="Pfam" id="PF00109">
    <property type="entry name" value="ketoacyl-synt"/>
    <property type="match status" value="1"/>
</dbReference>